<dbReference type="Pfam" id="PF03028">
    <property type="entry name" value="Dynein_heavy"/>
    <property type="match status" value="1"/>
</dbReference>
<dbReference type="SMART" id="SM00054">
    <property type="entry name" value="EFh"/>
    <property type="match status" value="3"/>
</dbReference>
<feature type="domain" description="EF-hand" evidence="17">
    <location>
        <begin position="4921"/>
        <end position="4956"/>
    </location>
</feature>
<keyword evidence="14" id="KW-0966">Cell projection</keyword>
<evidence type="ECO:0000256" key="6">
    <source>
        <dbReference type="ARBA" id="ARBA00022741"/>
    </source>
</evidence>
<keyword evidence="10 15" id="KW-0175">Coiled coil</keyword>
<dbReference type="Gene3D" id="3.20.180.20">
    <property type="entry name" value="Dynein heavy chain, N-terminal domain 2"/>
    <property type="match status" value="1"/>
</dbReference>
<evidence type="ECO:0000256" key="15">
    <source>
        <dbReference type="SAM" id="Coils"/>
    </source>
</evidence>
<dbReference type="CDD" id="cd00051">
    <property type="entry name" value="EFh"/>
    <property type="match status" value="1"/>
</dbReference>
<sequence>MGGKALCPGDDQWCAVAGRDWVQIGDRHHHPGKSHVVDCHHYPPWGDDANNATYGRPTWNAYALYATSGGGGGLDGAWFSFKNGDEANVHDRFEAREAGGRLYRFTRGGAPLDNYAIEGAQLVGGVPSIGTVVPAALFFLYDNLRATVAPGGDILWSHGYTSRREGAPAAERTVGAVVASEVAPPPQAAPPLGVVVPPEGALPLGVVVATAAVIPGDGVIRGLETFFDDEHAMCFVLSPNCKIESGFPSKFSTKGKSMVFLKAKACVVGQKDAANEALLTMEVQGNSPFEHLELISSEVFLPVLSNPGNQLKWGEVATREIMDRFVAFLSSTTILCGHIKGETRLPMPPDEQSNSNVKNRISLLEGAVITWTKQIKSVLKQDPESQLKQGKDPTPDVEIEFWKHKANNLNSIFDQLQSQRIRRVLRALDLAKSTYCTTFSRLCKEVYTARLESNDNMKYLRTLEFWFGRLNSEDDFPGLQELFKPMLHIILLIWKNSKHYNTPARLVVLMREICNSLINQACKYVSGEQIFQRIEAEEAQLAVDELKTTLHVCGAFKSTYKEYRKTADAECPANQWRIQNNALFMRLDSFLERCHDILDLTQTIVQFSKLSKIEVGGTKGKTLTSSVQQIHRDFMSAVEKFKAVPYDIMDVSAKKFDDDFYNFRCAIKELERRLGAVVSLAFDDCATVYGRFKLFDSFEGLLERPIIQDELEKKYVSLVQSYGVDLKTVQELFLHYRDAPPISSNLPPISGSLTWCRGLLERIRIPMEKLMQLDKSILEREEAKEVTKVYSTIKASLEEYENQKIEEWGRDVEASSQAKLRLPLIVRSPDTHFLSVNFDPALVRLLREVKYFLLLGLAVPDSALHIYQQVETFRTWTAQLDMVVSKHNTDLARLLPVEKPLLQPYLDRFDKAIEAGLSQLNWETGGLEPEIAKRREFIDEAILAVETVDEITCTMKANLEKVQTIMEKWSAKPLMDRKAKPQELEYFERVFKQSKATRYGEIKEGGKEIERMLKDTNKVLRVSNASLDWRAYIDFVNNIVVDGLASVITVSLEYFLDQIDPVTIAEQAGAQLPMLEIKLDLVDKAPKFDPVIGSANGKGMRDVANAWVGSFFHVATLFKRLDTDGTYMREMHTDADVCLLMAVIEETQRRNEDMLMELREQFNELSFLWDTDRDVFFKEFTEGAIIEKEHATYLDLKKYDEAITKYLDVAERVKRTKSPADVGWLRVNTAPIKTSLLELAVMWKELHTQYLRDHLISTLDRFDGFMEQVKVGLDLPVDDGDLGKQNLRKVMKDILEVGKAEVVTMEMFDPLRELCTLLKHHACDITNEVIPSVVELRRRAEILEGDAYNPEHTPDTSASKAVLDYLEEAPINWEAIVKIKYAKKDEIAPIKMKAEAALKEELELFYTEMRDFRGDFRANAPFAHQGFAEEAYAMMDVYAKRLSEFEQSAKEFNAQEELFELNVSKYPELPTTLSELKLLRAPAWKKAAWAEVDTDKLEMQNKVLLKSLRSSGNVDPIIKQWQVYRDIEDAIKNMQIVLPLVNDLHSDALAMRHWASLAKVCGVAKVDPTQDDFKLYVKHKDTEMSIIKLSEEVIEALDAHMLELQTMLGMGKFVEFFRAGVEDWQVKLSNVQVTIKVWESVSRSWASLESIFLSSADIRSSLADVTKVFEGIDAEFKEMMKEAVTEPNVIQACTVDGREASLSAMKKGLDKCQKSLNEYLDVKKAIFPRFYFVSAVALLDMLANGTNPRKIMPYLGDCYDALANLLFVKNEDGTESSSKANVMIAKDREQIKMHEEFSMEGEVEVYLNKLTAAMQLTLRNQLLRGIEDGVNWDVDPNLPRHKWCFKYPAQVVLTGSLIYWTEETEQSLEELEAGKEDAVKIVSQNVKDRLSKLILLVLGELTGEERCKTITLITMDVHGRDVLQSLIDTKTEGPSAFLWQQQLRFYWEHDVMDVNIKICDFRTKYFYEWTGNVGRLVITALTDRCYITLTMGLRLFLGGAPAGPAGTGKTETTKDLARALALPCYVFNCSDQMNYQSMADIFRGLAQTGAWGCFDEFNRISIEVLSVVATQVKTVQDAIVKFAVPSRRDAEYQNLAAGTPPQKVGKFDFFGTIIDLIPTCGFYITMNPGYAGRTELPENLKALFRSCAMIRPDLKPICENMLMSEGFQSAQTLAIKFVTLYALSGELLSKQAHYDWGLRAVKSVLRVAGKLKRGEPHLDEGQILMRALRDFNTPKIPALDTPIFLRLIADLFMGLEVPVKVDETLKVKINTVAAAAGLQADDVFILKTCQFQELLDVRHSVMLLGPAGCGKTTIWKTLMGTHNLEKPKKTCVYEAVNPKAVSGDELYGYMTLSKDWKDGVLSIIMRGMAKNFQDQGFYDYQTYKWVVLDGDIDAVWIESMNTVMDDNKVLTLVSNERVPLSDAMRMVFEINSLKNATPATVSRAGILYVNETDIGWRPFVETWLARKEKAGFPQLDAQNLQGFFDKYVDATIAMTRKGFKECTPIRLMNKVNTLVYLLEAQLDAVAAGELTPEKMEAVFVFCHVWAFGGAMVIDKQTDFRKRFSDEFLAQFPAVRYPKEGDVFDYYFDPATDSHLHWRDSLEKYAPEPIGTGPGETPFMALNVETVDSKRTKYLIDVLARGAHNVMLVGTAGTGKTATIDKYLSGLDKDADGILSYNIVMSYYTDSAKLQVDLELPIDKRAGRMFGPPATKRLIYFIDDLNLPYLETYGTQNSIALLTQQMQHGTIFDRADLGFRKEIVDVQFITAMNPTAGSFEICERCQIHFATFSCSMPSTDDLQTIYEQIFSGHLSSFESGAAGSSAAIVTAAIKFVDKVATKFLPTSIRFTYFWTMREMSNIFQNVCLAKPQYYGTATDVTKLWAHECRRVMSDRLVTTEEVQVMNDMIAEVFKGELKALGVAEDVLLEEPVPCIFTTFTAKEPDGAYRPIESMEQLKHVLDAKLIEYNESNAMMDLVLFDDAMRHISRIARIIANPAGNAMLIGVGGSGKQSLSKLAAFICGYETRQLAVTDRHSLRNEMKANAPLLNPDDPDDSKAYLIQKFRQRFKLVLAFSPVGDVFRIRARRFPGLINCTAIDFFHPWPHQALVSVANRFLADIEFDPPELMGKLALHMAKEHLTVTTASENYKKTQRRYNYVTPKSFLELIGFYKYIFQEKRTEVQRQIDRLDVGLSTLKKTSADVDELQIDLKRTMVTVEEKKLATDELLKEMGVSRAAAEKEKELANVEKEKATAASDSALEIKTSAEGELAEAEPAMRAAADAVECLDKSMLTELKSLPKPPAGVEKVTAACLILLEHEYRNMLKWDRAKKMMANVDQFKNSLKAYDGRTIPEDEVKKVEVFTLDPDFTPDNMRSKSAAAANLCTWVVNIYGFNRIYVKVKPLMDALEAANESKAAADSALATAEGKVAAVEAELQKLQDKFEAATEEKAAVEAQAEACLDRLGLAERLVSGLSSENTRWGNEIEHLKHSTTALVGDCMIAAGFVSYVGAFDQANREELWQNVWLTDLREQAVPMSETIDPLSILITESDTSRMVSQGLPEDRISIENGAIILMCKRWPLIIDPQVQGIKWLKSKQEKDGYVPCLMTQKNWIRSMRTGISDGMAVIIENLGEDIDATLDPVLSRAIYKKGSSLYIKFGGEEISYDPAFTLYMQTKLANPHYKPEIAAQCTLINFIATERGLEDQLLAKVVGVERPDLEEETQRLTDEACKFKLQLHELENDLLERLANAPDDILSDVPLIEGLESTKKTSKEIETALEAGKKARDSINIAREVYRKEASEGAMLYFLLTKLCAIDHMYQYSLDSFVTFFLKSISKAVPAEKVEDRVNNLVTSLRLTIYTWVARGLFERHKLIFLSTLTFNLMKRGTLGEDNLVDEIQFQFLLRGPRKTGEENPLIAWLPTSAWDSCQALAELEEFGKLPSDLVEAAPRFREWYNHISPESEKLPLDWAQLDRPDKAFRKMLVVRSLRPDRMIASLSRFIRGTLPGGNGYVDCDNSLNSVEILRQSFADSTPQTPIYFILSPGANVVADLDVIALENGFEAGTSYFNVSMGQGQDKIAMSYLESAHRNGSWVILNNIHLMPRWLLELEKKLDSFGDASHQNFRLFLSSDPSKGIPIGVLNRCIKLTNEPPGGLKANLKRAFCFFSREAFEEMDSKTKSILFGLCHFHAVMMERKMYGPMGFNMMYPFAIGDLRDSAVILSNYMENSGGGKIPWQDLKYLFGEIMYGGHIVNDFDRLLCGTYLDFFMKDELLDEAEMYPYAEDEKGTSFMCPAPTSYEKYLEHIDVTLTTDTPVAFGLHPNAEIDFRTTQSEVMFRTLVELQPRTAGGDSEGAMSPTEMANAKLDDIMDRFGEKRFDVDDLSASLDEKGPYQNVFLQEMEVMNKLLGEIAVMNSLYMDTVPGKWVKFSWPSRKALSGWLTNFMARLTQLEDWSNNPAEIPKCTFLSYLVNPQSFLTAVNQVAAQKNQWELDKLVSFSDVTRYATFDKVEAVSREGAYIGGLNMQGARWDVSNAVIDRSKPKEMFCAMPVMSVKGLAVDKADFTGMYNCPVYKTEQRGPTFVYCANLRTKSPFGRWVLAGGGDSLRGNIASQRPQHAAGAPRRRGGAPPPPPWARQGAWHGEDVRLRSREFRDHMGDSKSLASARFDRRLSKSRRAMAVGPAVADDEGSVGSDASRGRKKGGTPKPAPGGKRNTVAGGRESRASTSASKKARGTMRRATRKVTMMAGMAKKDGDAGGDDDEAAKKKKKASARKRASTRAPYRKPKDGEWVEVWYDLRRKQDALGQRWQRWPRNEPGRRATLFGSTLYSTKRDHLASNGFYAHRTTHCLGDPGDPIPPEWLMIRPSRYEEIIMRATVEENWLLEMMVERQLKSLCRNRGALTIFHRFDEDGSGELDGSEFRSMLKSVGEEVDDKKVEWLLGVLDKDGGGSVDFAEFAKFVGRPDRVGVSCTYEDHKLHLLDPVLDLKEALLRLYDPKRIAPKFHPLYTLRNLAKRESLKFEPCIRKHLNFLWKKIDTDLSGRIEPEEYVVMHFQICTVMLELASLPEKLAPGGKIDVKEHRKLALEDWEIDHQGMGFLDYGRFASCWFQIADQFTEKISLDEYDSFLGTIISKLYPPPAEEASLDEAAGARPETAAEIAEREAQEEEDRRAEEAAEEERLRNEELERIAAEERAMHRRATTLQTLYRVSLAKEKLKMKRLEAELLRRSLPTCDLTELDLMIDEDAILHPATFLPAFSFPMIRDPTPEVSDAESEVAEVEEEEAAAEVEEEVAAEAEATGPSEADVARMKQRLEGMRLKRAMKRVSTVIFKNLILPSRMRGDGEQRGAYSGPRASRFTGGGWSDVSSDTDYGSEDETMPVKPRQLPCVNCRGVVACACETDKFRAHHKVVLERRRRAPRDGAPGITAERIAELVEDRAALEHYHSRNNEATQQFASRLRSLESRNRLERFEASQSGRPKKTNRGAVLMKRDGGARAPRPSGTRDVDGKARHRLSGQATRANSPVPGPPPRRKPRPGVASRDDGGDEPRDEPPRRKPRAKPPPPRIVGDVVHFQGSIDSASLEDSLPWQPDNTSIAWDYVEAVPTELKDALKLQQARARSRDSREARADLPAADATSKTDDSRFPRTLARTSSASAATATRWGSMARDASSNSLF</sequence>
<dbReference type="FunFam" id="1.20.140.100:FF:000001">
    <property type="entry name" value="dynein heavy chain 17, axonemal"/>
    <property type="match status" value="1"/>
</dbReference>
<dbReference type="Pfam" id="PF08393">
    <property type="entry name" value="DHC_N2"/>
    <property type="match status" value="2"/>
</dbReference>
<dbReference type="InterPro" id="IPR041658">
    <property type="entry name" value="AAA_lid_11"/>
</dbReference>
<proteinExistence type="inferred from homology"/>
<comment type="similarity">
    <text evidence="2">Belongs to the dynein heavy chain family.</text>
</comment>
<evidence type="ECO:0000256" key="8">
    <source>
        <dbReference type="ARBA" id="ARBA00022840"/>
    </source>
</evidence>
<dbReference type="Pfam" id="PF08385">
    <property type="entry name" value="DHC_N1"/>
    <property type="match status" value="1"/>
</dbReference>
<dbReference type="GO" id="GO:0005524">
    <property type="term" value="F:ATP binding"/>
    <property type="evidence" value="ECO:0007669"/>
    <property type="project" value="UniProtKB-KW"/>
</dbReference>
<dbReference type="GO" id="GO:0051959">
    <property type="term" value="F:dynein light intermediate chain binding"/>
    <property type="evidence" value="ECO:0007669"/>
    <property type="project" value="InterPro"/>
</dbReference>
<dbReference type="GeneID" id="20223852"/>
<dbReference type="FunFam" id="3.40.50.300:FF:000063">
    <property type="entry name" value="dynein heavy chain 6, axonemal"/>
    <property type="match status" value="1"/>
</dbReference>
<dbReference type="GO" id="GO:0007018">
    <property type="term" value="P:microtubule-based movement"/>
    <property type="evidence" value="ECO:0007669"/>
    <property type="project" value="InterPro"/>
</dbReference>
<dbReference type="PROSITE" id="PS50222">
    <property type="entry name" value="EF_HAND_2"/>
    <property type="match status" value="3"/>
</dbReference>
<dbReference type="FunFam" id="3.40.50.300:FF:000049">
    <property type="entry name" value="Dynein, axonemal, heavy chain 5"/>
    <property type="match status" value="1"/>
</dbReference>
<dbReference type="Gene3D" id="1.20.58.1120">
    <property type="match status" value="1"/>
</dbReference>
<evidence type="ECO:0000256" key="10">
    <source>
        <dbReference type="ARBA" id="ARBA00023054"/>
    </source>
</evidence>
<dbReference type="PANTHER" id="PTHR46532">
    <property type="entry name" value="MALE FERTILITY FACTOR KL5"/>
    <property type="match status" value="1"/>
</dbReference>
<dbReference type="Gene3D" id="1.20.1270.280">
    <property type="match status" value="1"/>
</dbReference>
<dbReference type="Gene3D" id="6.10.140.1060">
    <property type="match status" value="1"/>
</dbReference>
<dbReference type="InterPro" id="IPR035706">
    <property type="entry name" value="AAA_9"/>
</dbReference>
<evidence type="ECO:0000256" key="11">
    <source>
        <dbReference type="ARBA" id="ARBA00023069"/>
    </source>
</evidence>
<dbReference type="FunFam" id="1.20.920.20:FF:000001">
    <property type="entry name" value="dynein heavy chain 2, axonemal"/>
    <property type="match status" value="1"/>
</dbReference>
<keyword evidence="4" id="KW-0493">Microtubule</keyword>
<dbReference type="PROSITE" id="PS00018">
    <property type="entry name" value="EF_HAND_1"/>
    <property type="match status" value="2"/>
</dbReference>
<dbReference type="InterPro" id="IPR002048">
    <property type="entry name" value="EF_hand_dom"/>
</dbReference>
<dbReference type="InterPro" id="IPR041589">
    <property type="entry name" value="DNAH3_AAA_lid_1"/>
</dbReference>
<dbReference type="InterPro" id="IPR013602">
    <property type="entry name" value="Dynein_heavy_linker"/>
</dbReference>
<evidence type="ECO:0000256" key="3">
    <source>
        <dbReference type="ARBA" id="ARBA00022490"/>
    </source>
</evidence>
<dbReference type="InterPro" id="IPR026983">
    <property type="entry name" value="DHC"/>
</dbReference>
<gene>
    <name evidence="18" type="ORF">AURANDRAFT_62356</name>
</gene>
<dbReference type="FunFam" id="3.40.50.300:FF:000153">
    <property type="entry name" value="Dynein axonemal heavy chain 1"/>
    <property type="match status" value="1"/>
</dbReference>
<dbReference type="Pfam" id="PF12775">
    <property type="entry name" value="AAA_7"/>
    <property type="match status" value="1"/>
</dbReference>
<dbReference type="SMART" id="SM00382">
    <property type="entry name" value="AAA"/>
    <property type="match status" value="4"/>
</dbReference>
<dbReference type="SUPFAM" id="SSF47473">
    <property type="entry name" value="EF-hand"/>
    <property type="match status" value="1"/>
</dbReference>
<dbReference type="InterPro" id="IPR043160">
    <property type="entry name" value="Dynein_C_barrel"/>
</dbReference>
<dbReference type="Pfam" id="PF12777">
    <property type="entry name" value="MT"/>
    <property type="match status" value="1"/>
</dbReference>
<feature type="compositionally biased region" description="Basic and acidic residues" evidence="16">
    <location>
        <begin position="5607"/>
        <end position="5616"/>
    </location>
</feature>
<feature type="domain" description="EF-hand" evidence="17">
    <location>
        <begin position="4885"/>
        <end position="4920"/>
    </location>
</feature>
<keyword evidence="11" id="KW-0969">Cilium</keyword>
<feature type="compositionally biased region" description="Basic and acidic residues" evidence="16">
    <location>
        <begin position="5148"/>
        <end position="5172"/>
    </location>
</feature>
<dbReference type="Gene3D" id="1.10.472.130">
    <property type="match status" value="1"/>
</dbReference>
<dbReference type="InParanoid" id="F0Y1J9"/>
<dbReference type="Proteomes" id="UP000002729">
    <property type="component" value="Unassembled WGS sequence"/>
</dbReference>
<dbReference type="FunCoup" id="F0Y1J9">
    <property type="interactions" value="4"/>
</dbReference>
<dbReference type="Gene3D" id="1.10.8.1220">
    <property type="match status" value="1"/>
</dbReference>
<evidence type="ECO:0000313" key="18">
    <source>
        <dbReference type="EMBL" id="EGB10925.1"/>
    </source>
</evidence>
<keyword evidence="8" id="KW-0067">ATP-binding</keyword>
<feature type="coiled-coil region" evidence="15">
    <location>
        <begin position="5258"/>
        <end position="5288"/>
    </location>
</feature>
<evidence type="ECO:0000256" key="5">
    <source>
        <dbReference type="ARBA" id="ARBA00022737"/>
    </source>
</evidence>
<dbReference type="FunFam" id="1.10.8.710:FF:000007">
    <property type="entry name" value="Putative dynein heavy chain"/>
    <property type="match status" value="1"/>
</dbReference>
<dbReference type="KEGG" id="aaf:AURANDRAFT_62356"/>
<dbReference type="Pfam" id="PF12774">
    <property type="entry name" value="AAA_6"/>
    <property type="match status" value="1"/>
</dbReference>
<dbReference type="PANTHER" id="PTHR46532:SF11">
    <property type="entry name" value="DYNEIN AXONEMAL HEAVY CHAIN 12"/>
    <property type="match status" value="1"/>
</dbReference>
<dbReference type="InterPro" id="IPR043157">
    <property type="entry name" value="Dynein_AAA1S"/>
</dbReference>
<dbReference type="InterPro" id="IPR013594">
    <property type="entry name" value="Dynein_heavy_tail"/>
</dbReference>
<dbReference type="OMA" id="ICEHMAY"/>
<dbReference type="GO" id="GO:0045505">
    <property type="term" value="F:dynein intermediate chain binding"/>
    <property type="evidence" value="ECO:0007669"/>
    <property type="project" value="InterPro"/>
</dbReference>
<feature type="region of interest" description="Disordered" evidence="16">
    <location>
        <begin position="4597"/>
        <end position="4630"/>
    </location>
</feature>
<dbReference type="Gene3D" id="1.10.8.720">
    <property type="entry name" value="Region D6 of dynein motor"/>
    <property type="match status" value="1"/>
</dbReference>
<dbReference type="Pfam" id="PF17852">
    <property type="entry name" value="Dynein_AAA_lid"/>
    <property type="match status" value="1"/>
</dbReference>
<dbReference type="Gene3D" id="1.20.920.30">
    <property type="match status" value="1"/>
</dbReference>
<dbReference type="InterPro" id="IPR041228">
    <property type="entry name" value="Dynein_C"/>
</dbReference>
<dbReference type="InterPro" id="IPR024317">
    <property type="entry name" value="Dynein_heavy_chain_D4_dom"/>
</dbReference>
<dbReference type="GO" id="GO:0005858">
    <property type="term" value="C:axonemal dynein complex"/>
    <property type="evidence" value="ECO:0007669"/>
    <property type="project" value="TreeGrafter"/>
</dbReference>
<dbReference type="GO" id="GO:0005874">
    <property type="term" value="C:microtubule"/>
    <property type="evidence" value="ECO:0007669"/>
    <property type="project" value="UniProtKB-KW"/>
</dbReference>
<dbReference type="InterPro" id="IPR027417">
    <property type="entry name" value="P-loop_NTPase"/>
</dbReference>
<dbReference type="GO" id="GO:0005509">
    <property type="term" value="F:calcium ion binding"/>
    <property type="evidence" value="ECO:0007669"/>
    <property type="project" value="InterPro"/>
</dbReference>
<name>F0Y1J9_AURAN</name>
<dbReference type="Pfam" id="PF12780">
    <property type="entry name" value="AAA_8"/>
    <property type="match status" value="2"/>
</dbReference>
<keyword evidence="7" id="KW-0106">Calcium</keyword>
<dbReference type="InterPro" id="IPR003593">
    <property type="entry name" value="AAA+_ATPase"/>
</dbReference>
<evidence type="ECO:0000256" key="16">
    <source>
        <dbReference type="SAM" id="MobiDB-lite"/>
    </source>
</evidence>
<dbReference type="Gene3D" id="3.10.490.20">
    <property type="match status" value="1"/>
</dbReference>
<evidence type="ECO:0000313" key="19">
    <source>
        <dbReference type="Proteomes" id="UP000002729"/>
    </source>
</evidence>
<accession>F0Y1J9</accession>
<keyword evidence="19" id="KW-1185">Reference proteome</keyword>
<feature type="compositionally biased region" description="Basic residues" evidence="16">
    <location>
        <begin position="4720"/>
        <end position="4731"/>
    </location>
</feature>
<keyword evidence="5" id="KW-0677">Repeat</keyword>
<keyword evidence="9" id="KW-0243">Dynein</keyword>
<dbReference type="Gene3D" id="1.10.8.710">
    <property type="match status" value="1"/>
</dbReference>
<dbReference type="EMBL" id="GL833123">
    <property type="protein sequence ID" value="EGB10925.1"/>
    <property type="molecule type" value="Genomic_DNA"/>
</dbReference>
<dbReference type="InterPro" id="IPR041466">
    <property type="entry name" value="Dynein_AAA5_ext"/>
</dbReference>
<keyword evidence="12" id="KW-0505">Motor protein</keyword>
<evidence type="ECO:0000256" key="9">
    <source>
        <dbReference type="ARBA" id="ARBA00023017"/>
    </source>
</evidence>
<dbReference type="InterPro" id="IPR042228">
    <property type="entry name" value="Dynein_linker_3"/>
</dbReference>
<dbReference type="RefSeq" id="XP_009034496.1">
    <property type="nucleotide sequence ID" value="XM_009036248.1"/>
</dbReference>
<dbReference type="InterPro" id="IPR004273">
    <property type="entry name" value="Dynein_heavy_D6_P-loop"/>
</dbReference>
<dbReference type="FunFam" id="1.10.8.1220:FF:000001">
    <property type="entry name" value="Dynein axonemal heavy chain 5"/>
    <property type="match status" value="1"/>
</dbReference>
<dbReference type="InterPro" id="IPR024743">
    <property type="entry name" value="Dynein_HC_stalk"/>
</dbReference>
<dbReference type="Gene3D" id="1.10.238.10">
    <property type="entry name" value="EF-hand"/>
    <property type="match status" value="1"/>
</dbReference>
<dbReference type="Gene3D" id="3.40.50.300">
    <property type="entry name" value="P-loop containing nucleotide triphosphate hydrolases"/>
    <property type="match status" value="7"/>
</dbReference>
<dbReference type="InterPro" id="IPR042219">
    <property type="entry name" value="AAA_lid_11_sf"/>
</dbReference>
<feature type="compositionally biased region" description="Basic residues" evidence="16">
    <location>
        <begin position="4755"/>
        <end position="4771"/>
    </location>
</feature>
<evidence type="ECO:0000256" key="14">
    <source>
        <dbReference type="ARBA" id="ARBA00023273"/>
    </source>
</evidence>
<protein>
    <recommendedName>
        <fullName evidence="17">EF-hand domain-containing protein</fullName>
    </recommendedName>
</protein>
<evidence type="ECO:0000256" key="1">
    <source>
        <dbReference type="ARBA" id="ARBA00004430"/>
    </source>
</evidence>
<dbReference type="Gene3D" id="1.20.920.20">
    <property type="match status" value="1"/>
</dbReference>
<dbReference type="SUPFAM" id="SSF52540">
    <property type="entry name" value="P-loop containing nucleoside triphosphate hydrolases"/>
    <property type="match status" value="4"/>
</dbReference>
<dbReference type="FunFam" id="1.20.58.1120:FF:000001">
    <property type="entry name" value="dynein heavy chain 2, axonemal"/>
    <property type="match status" value="1"/>
</dbReference>
<evidence type="ECO:0000256" key="7">
    <source>
        <dbReference type="ARBA" id="ARBA00022837"/>
    </source>
</evidence>
<dbReference type="Pfam" id="PF17857">
    <property type="entry name" value="AAA_lid_1"/>
    <property type="match status" value="1"/>
</dbReference>
<evidence type="ECO:0000256" key="4">
    <source>
        <dbReference type="ARBA" id="ARBA00022701"/>
    </source>
</evidence>
<dbReference type="InterPro" id="IPR018247">
    <property type="entry name" value="EF_Hand_1_Ca_BS"/>
</dbReference>
<feature type="region of interest" description="Disordered" evidence="16">
    <location>
        <begin position="5331"/>
        <end position="5368"/>
    </location>
</feature>
<feature type="region of interest" description="Disordered" evidence="16">
    <location>
        <begin position="5131"/>
        <end position="5172"/>
    </location>
</feature>
<keyword evidence="3" id="KW-0963">Cytoplasm</keyword>
<evidence type="ECO:0000256" key="13">
    <source>
        <dbReference type="ARBA" id="ARBA00023212"/>
    </source>
</evidence>
<feature type="compositionally biased region" description="Basic and acidic residues" evidence="16">
    <location>
        <begin position="5528"/>
        <end position="5542"/>
    </location>
</feature>
<comment type="subcellular location">
    <subcellularLocation>
        <location evidence="1">Cytoplasm</location>
        <location evidence="1">Cytoskeleton</location>
        <location evidence="1">Cilium axoneme</location>
    </subcellularLocation>
</comment>
<keyword evidence="13" id="KW-0206">Cytoskeleton</keyword>
<feature type="domain" description="EF-hand" evidence="17">
    <location>
        <begin position="5013"/>
        <end position="5048"/>
    </location>
</feature>
<organism evidence="19">
    <name type="scientific">Aureococcus anophagefferens</name>
    <name type="common">Harmful bloom alga</name>
    <dbReference type="NCBI Taxonomy" id="44056"/>
    <lineage>
        <taxon>Eukaryota</taxon>
        <taxon>Sar</taxon>
        <taxon>Stramenopiles</taxon>
        <taxon>Ochrophyta</taxon>
        <taxon>Pelagophyceae</taxon>
        <taxon>Pelagomonadales</taxon>
        <taxon>Pelagomonadaceae</taxon>
        <taxon>Aureococcus</taxon>
    </lineage>
</organism>
<dbReference type="Pfam" id="PF12781">
    <property type="entry name" value="AAA_9"/>
    <property type="match status" value="1"/>
</dbReference>
<dbReference type="Pfam" id="PF18198">
    <property type="entry name" value="AAA_lid_11"/>
    <property type="match status" value="1"/>
</dbReference>
<dbReference type="InterPro" id="IPR042222">
    <property type="entry name" value="Dynein_2_N"/>
</dbReference>
<dbReference type="InterPro" id="IPR035699">
    <property type="entry name" value="AAA_6"/>
</dbReference>
<reference evidence="18 19" key="1">
    <citation type="journal article" date="2011" name="Proc. Natl. Acad. Sci. U.S.A.">
        <title>Niche of harmful alga Aureococcus anophagefferens revealed through ecogenomics.</title>
        <authorList>
            <person name="Gobler C.J."/>
            <person name="Berry D.L."/>
            <person name="Dyhrman S.T."/>
            <person name="Wilhelm S.W."/>
            <person name="Salamov A."/>
            <person name="Lobanov A.V."/>
            <person name="Zhang Y."/>
            <person name="Collier J.L."/>
            <person name="Wurch L.L."/>
            <person name="Kustka A.B."/>
            <person name="Dill B.D."/>
            <person name="Shah M."/>
            <person name="VerBerkmoes N.C."/>
            <person name="Kuo A."/>
            <person name="Terry A."/>
            <person name="Pangilinan J."/>
            <person name="Lindquist E.A."/>
            <person name="Lucas S."/>
            <person name="Paulsen I.T."/>
            <person name="Hattenrath-Lehmann T.K."/>
            <person name="Talmage S.C."/>
            <person name="Walker E.A."/>
            <person name="Koch F."/>
            <person name="Burson A.M."/>
            <person name="Marcoval M.A."/>
            <person name="Tang Y.Z."/>
            <person name="Lecleir G.R."/>
            <person name="Coyne K.J."/>
            <person name="Berg G.M."/>
            <person name="Bertrand E.M."/>
            <person name="Saito M.A."/>
            <person name="Gladyshev V.N."/>
            <person name="Grigoriev I.V."/>
        </authorList>
    </citation>
    <scope>NUCLEOTIDE SEQUENCE [LARGE SCALE GENOMIC DNA]</scope>
    <source>
        <strain evidence="19">CCMP 1984</strain>
    </source>
</reference>
<dbReference type="Pfam" id="PF18199">
    <property type="entry name" value="Dynein_C"/>
    <property type="match status" value="1"/>
</dbReference>
<dbReference type="GO" id="GO:0008569">
    <property type="term" value="F:minus-end-directed microtubule motor activity"/>
    <property type="evidence" value="ECO:0007669"/>
    <property type="project" value="InterPro"/>
</dbReference>
<dbReference type="OrthoDB" id="424310at2759"/>
<dbReference type="InterPro" id="IPR011992">
    <property type="entry name" value="EF-hand-dom_pair"/>
</dbReference>
<dbReference type="Pfam" id="PF13499">
    <property type="entry name" value="EF-hand_7"/>
    <property type="match status" value="1"/>
</dbReference>
<dbReference type="FunFam" id="3.10.490.20:FF:000009">
    <property type="entry name" value="Dynein heavy chain 4"/>
    <property type="match status" value="1"/>
</dbReference>
<feature type="region of interest" description="Disordered" evidence="16">
    <location>
        <begin position="5457"/>
        <end position="5557"/>
    </location>
</feature>
<dbReference type="eggNOG" id="KOG3595">
    <property type="taxonomic scope" value="Eukaryota"/>
</dbReference>
<evidence type="ECO:0000256" key="2">
    <source>
        <dbReference type="ARBA" id="ARBA00008887"/>
    </source>
</evidence>
<feature type="region of interest" description="Disordered" evidence="16">
    <location>
        <begin position="4663"/>
        <end position="4771"/>
    </location>
</feature>
<evidence type="ECO:0000256" key="12">
    <source>
        <dbReference type="ARBA" id="ARBA00023175"/>
    </source>
</evidence>
<keyword evidence="6" id="KW-0547">Nucleotide-binding</keyword>
<feature type="coiled-coil region" evidence="15">
    <location>
        <begin position="3415"/>
        <end position="3456"/>
    </location>
</feature>
<feature type="region of interest" description="Disordered" evidence="16">
    <location>
        <begin position="5602"/>
        <end position="5663"/>
    </location>
</feature>
<dbReference type="Gene3D" id="1.20.140.100">
    <property type="entry name" value="Dynein heavy chain, N-terminal domain 2"/>
    <property type="match status" value="1"/>
</dbReference>
<feature type="compositionally biased region" description="Low complexity" evidence="16">
    <location>
        <begin position="5634"/>
        <end position="5649"/>
    </location>
</feature>
<evidence type="ECO:0000259" key="17">
    <source>
        <dbReference type="PROSITE" id="PS50222"/>
    </source>
</evidence>